<organism evidence="1 2">
    <name type="scientific">Trachymyrmex cornetzi</name>
    <dbReference type="NCBI Taxonomy" id="471704"/>
    <lineage>
        <taxon>Eukaryota</taxon>
        <taxon>Metazoa</taxon>
        <taxon>Ecdysozoa</taxon>
        <taxon>Arthropoda</taxon>
        <taxon>Hexapoda</taxon>
        <taxon>Insecta</taxon>
        <taxon>Pterygota</taxon>
        <taxon>Neoptera</taxon>
        <taxon>Endopterygota</taxon>
        <taxon>Hymenoptera</taxon>
        <taxon>Apocrita</taxon>
        <taxon>Aculeata</taxon>
        <taxon>Formicoidea</taxon>
        <taxon>Formicidae</taxon>
        <taxon>Myrmicinae</taxon>
        <taxon>Trachymyrmex</taxon>
    </lineage>
</organism>
<proteinExistence type="predicted"/>
<protein>
    <submittedName>
        <fullName evidence="1">Uncharacterized protein</fullName>
    </submittedName>
</protein>
<dbReference type="EMBL" id="KQ979007">
    <property type="protein sequence ID" value="KYN26655.1"/>
    <property type="molecule type" value="Genomic_DNA"/>
</dbReference>
<keyword evidence="2" id="KW-1185">Reference proteome</keyword>
<dbReference type="Proteomes" id="UP000078492">
    <property type="component" value="Unassembled WGS sequence"/>
</dbReference>
<evidence type="ECO:0000313" key="1">
    <source>
        <dbReference type="EMBL" id="KYN26655.1"/>
    </source>
</evidence>
<name>A0A151JLL4_9HYME</name>
<gene>
    <name evidence="1" type="ORF">ALC57_03977</name>
</gene>
<reference evidence="1 2" key="1">
    <citation type="submission" date="2015-09" db="EMBL/GenBank/DDBJ databases">
        <title>Trachymyrmex cornetzi WGS genome.</title>
        <authorList>
            <person name="Nygaard S."/>
            <person name="Hu H."/>
            <person name="Boomsma J."/>
            <person name="Zhang G."/>
        </authorList>
    </citation>
    <scope>NUCLEOTIDE SEQUENCE [LARGE SCALE GENOMIC DNA]</scope>
    <source>
        <strain evidence="1">Tcor2-1</strain>
        <tissue evidence="1">Whole body</tissue>
    </source>
</reference>
<dbReference type="AlphaFoldDB" id="A0A151JLL4"/>
<sequence length="54" mass="6311">MEKINYAERSAFLEEILNTKLKEKLCHECGIAQVTIAPRNVPKRYSNNLRNHII</sequence>
<evidence type="ECO:0000313" key="2">
    <source>
        <dbReference type="Proteomes" id="UP000078492"/>
    </source>
</evidence>
<accession>A0A151JLL4</accession>